<dbReference type="GO" id="GO:0005102">
    <property type="term" value="F:signaling receptor binding"/>
    <property type="evidence" value="ECO:0007669"/>
    <property type="project" value="TreeGrafter"/>
</dbReference>
<proteinExistence type="inferred from homology"/>
<dbReference type="GO" id="GO:0016560">
    <property type="term" value="P:protein import into peroxisome matrix, docking"/>
    <property type="evidence" value="ECO:0007669"/>
    <property type="project" value="UniProtKB-UniRule"/>
</dbReference>
<gene>
    <name evidence="10" type="ORF">PFICI_09309</name>
</gene>
<evidence type="ECO:0000256" key="2">
    <source>
        <dbReference type="ARBA" id="ARBA00023010"/>
    </source>
</evidence>
<dbReference type="InterPro" id="IPR025655">
    <property type="entry name" value="PEX14"/>
</dbReference>
<dbReference type="InterPro" id="IPR036388">
    <property type="entry name" value="WH-like_DNA-bd_sf"/>
</dbReference>
<dbReference type="AlphaFoldDB" id="W3X2T3"/>
<dbReference type="GO" id="GO:1990429">
    <property type="term" value="C:peroxisomal importomer complex"/>
    <property type="evidence" value="ECO:0007669"/>
    <property type="project" value="TreeGrafter"/>
</dbReference>
<evidence type="ECO:0000256" key="3">
    <source>
        <dbReference type="ARBA" id="ARBA00023140"/>
    </source>
</evidence>
<feature type="compositionally biased region" description="Basic and acidic residues" evidence="8">
    <location>
        <begin position="29"/>
        <end position="88"/>
    </location>
</feature>
<reference evidence="11" key="1">
    <citation type="journal article" date="2015" name="BMC Genomics">
        <title>Genomic and transcriptomic analysis of the endophytic fungus Pestalotiopsis fici reveals its lifestyle and high potential for synthesis of natural products.</title>
        <authorList>
            <person name="Wang X."/>
            <person name="Zhang X."/>
            <person name="Liu L."/>
            <person name="Xiang M."/>
            <person name="Wang W."/>
            <person name="Sun X."/>
            <person name="Che Y."/>
            <person name="Guo L."/>
            <person name="Liu G."/>
            <person name="Guo L."/>
            <person name="Wang C."/>
            <person name="Yin W.B."/>
            <person name="Stadler M."/>
            <person name="Zhang X."/>
            <person name="Liu X."/>
        </authorList>
    </citation>
    <scope>NUCLEOTIDE SEQUENCE [LARGE SCALE GENOMIC DNA]</scope>
    <source>
        <strain evidence="11">W106-1 / CGMCC3.15140</strain>
    </source>
</reference>
<dbReference type="GO" id="GO:0005778">
    <property type="term" value="C:peroxisomal membrane"/>
    <property type="evidence" value="ECO:0007669"/>
    <property type="project" value="UniProtKB-SubCell"/>
</dbReference>
<keyword evidence="2" id="KW-0811">Translocation</keyword>
<dbReference type="HOGENOM" id="CLU_044743_0_0_1"/>
<evidence type="ECO:0000256" key="7">
    <source>
        <dbReference type="RuleBase" id="RU367032"/>
    </source>
</evidence>
<organism evidence="10 11">
    <name type="scientific">Pestalotiopsis fici (strain W106-1 / CGMCC3.15140)</name>
    <dbReference type="NCBI Taxonomy" id="1229662"/>
    <lineage>
        <taxon>Eukaryota</taxon>
        <taxon>Fungi</taxon>
        <taxon>Dikarya</taxon>
        <taxon>Ascomycota</taxon>
        <taxon>Pezizomycotina</taxon>
        <taxon>Sordariomycetes</taxon>
        <taxon>Xylariomycetidae</taxon>
        <taxon>Amphisphaeriales</taxon>
        <taxon>Sporocadaceae</taxon>
        <taxon>Pestalotiopsis</taxon>
    </lineage>
</organism>
<evidence type="ECO:0000256" key="4">
    <source>
        <dbReference type="ARBA" id="ARBA00029502"/>
    </source>
</evidence>
<keyword evidence="7" id="KW-0813">Transport</keyword>
<dbReference type="InParanoid" id="W3X2T3"/>
<dbReference type="eggNOG" id="ENOG502S3Q3">
    <property type="taxonomic scope" value="Eukaryota"/>
</dbReference>
<dbReference type="OrthoDB" id="441517at2759"/>
<dbReference type="PANTHER" id="PTHR23058">
    <property type="entry name" value="PEROXISOMAL MEMBRANE PROTEIN PEX14"/>
    <property type="match status" value="1"/>
</dbReference>
<evidence type="ECO:0000256" key="6">
    <source>
        <dbReference type="ARBA" id="ARBA00046271"/>
    </source>
</evidence>
<evidence type="ECO:0000259" key="9">
    <source>
        <dbReference type="Pfam" id="PF04695"/>
    </source>
</evidence>
<dbReference type="RefSeq" id="XP_007836081.1">
    <property type="nucleotide sequence ID" value="XM_007837890.1"/>
</dbReference>
<keyword evidence="11" id="KW-1185">Reference proteome</keyword>
<dbReference type="Gene3D" id="1.10.10.10">
    <property type="entry name" value="Winged helix-like DNA-binding domain superfamily/Winged helix DNA-binding domain"/>
    <property type="match status" value="1"/>
</dbReference>
<keyword evidence="3 7" id="KW-0576">Peroxisome</keyword>
<dbReference type="KEGG" id="pfy:PFICI_09309"/>
<accession>W3X2T3</accession>
<dbReference type="PANTHER" id="PTHR23058:SF5">
    <property type="entry name" value="PEROXISOMAL MEMBRANE PROTEIN PEX14"/>
    <property type="match status" value="1"/>
</dbReference>
<feature type="region of interest" description="Disordered" evidence="8">
    <location>
        <begin position="197"/>
        <end position="221"/>
    </location>
</feature>
<keyword evidence="7" id="KW-0653">Protein transport</keyword>
<comment type="function">
    <text evidence="7">Component of the PEX13-PEX14 docking complex, a translocon channel that specifically mediates the import of peroxisomal cargo proteins bound to PEX5 receptor. The PEX13-PEX14 docking complex forms a large import pore which can be opened to a diameter of about 9 nm. Mechanistically, PEX5 receptor along with cargo proteins associates with the PEX14 subunit of the PEX13-PEX14 docking complex in the cytosol, leading to the insertion of the receptor into the organelle membrane with the concomitant translocation of the cargo into the peroxisome matrix.</text>
</comment>
<protein>
    <recommendedName>
        <fullName evidence="4 7">Peroxisomal membrane protein PEX14</fullName>
    </recommendedName>
    <alternativeName>
        <fullName evidence="5 7">Peroxin-14</fullName>
    </alternativeName>
</protein>
<evidence type="ECO:0000256" key="1">
    <source>
        <dbReference type="ARBA" id="ARBA00005443"/>
    </source>
</evidence>
<evidence type="ECO:0000313" key="11">
    <source>
        <dbReference type="Proteomes" id="UP000030651"/>
    </source>
</evidence>
<evidence type="ECO:0000256" key="5">
    <source>
        <dbReference type="ARBA" id="ARBA00029691"/>
    </source>
</evidence>
<dbReference type="Pfam" id="PF04695">
    <property type="entry name" value="Pex14_N"/>
    <property type="match status" value="1"/>
</dbReference>
<feature type="region of interest" description="Disordered" evidence="8">
    <location>
        <begin position="1"/>
        <end position="107"/>
    </location>
</feature>
<feature type="compositionally biased region" description="Low complexity" evidence="8">
    <location>
        <begin position="93"/>
        <end position="106"/>
    </location>
</feature>
<keyword evidence="7" id="KW-0472">Membrane</keyword>
<evidence type="ECO:0000256" key="8">
    <source>
        <dbReference type="SAM" id="MobiDB-lite"/>
    </source>
</evidence>
<dbReference type="GeneID" id="19274322"/>
<feature type="domain" description="Peroxisome membrane anchor protein Pex14p N-terminal" evidence="9">
    <location>
        <begin position="25"/>
        <end position="67"/>
    </location>
</feature>
<comment type="similarity">
    <text evidence="1 7">Belongs to the peroxin-14 family.</text>
</comment>
<dbReference type="EMBL" id="KI912114">
    <property type="protein sequence ID" value="ETS79456.1"/>
    <property type="molecule type" value="Genomic_DNA"/>
</dbReference>
<evidence type="ECO:0000313" key="10">
    <source>
        <dbReference type="EMBL" id="ETS79456.1"/>
    </source>
</evidence>
<comment type="subcellular location">
    <subcellularLocation>
        <location evidence="6 7">Peroxisome membrane</location>
    </subcellularLocation>
</comment>
<dbReference type="OMA" id="CDGLIYS"/>
<dbReference type="InterPro" id="IPR006785">
    <property type="entry name" value="Pex14_N"/>
</dbReference>
<name>W3X2T3_PESFW</name>
<sequence>MAESKEADAPPPGSESSRPESEPTPTLEQARRFLNDETVRSASKEKKSEFLRGKGFSDDDIQKLLSEEASREGSTSDDRAQDATDTKDIPNVPQSTSTPAQAASAPLSEPAPIITYPEFLTHSPKPPPLLTPSRLLTAATVLTTAWTLAYGAARFIVAPMVDTLAESRSEYYEHVNTKLSTLVEKLEGVVSEVPYSKGKLSKSDADGDDNSSYGDPSEMFHRDVGTQTSPFTTELPIHQDKGCAVDQQARQLTQLTTCLKELSTMYTTQAENSSNLHLAMQGIREDVDKLAYPATEYSSLYGGSTFGLGRSDPDDEIKKTKDAIRSVKGMFLSSRMFPSTGAAPVR</sequence>
<dbReference type="Proteomes" id="UP000030651">
    <property type="component" value="Unassembled WGS sequence"/>
</dbReference>